<evidence type="ECO:0000313" key="2">
    <source>
        <dbReference type="Proteomes" id="UP000678237"/>
    </source>
</evidence>
<gene>
    <name evidence="1" type="ORF">J4203_07330</name>
</gene>
<sequence>METTLHFPRLDTVLMVEQAIQDAEDYPSRMKLWKSLPKQVQYQTFKLILEYLEKSHKIVFTKDNKVMWIATNPTLDALVDKGKEY</sequence>
<dbReference type="EMBL" id="JAGVWE010000006">
    <property type="protein sequence ID" value="MBS3063647.1"/>
    <property type="molecule type" value="Genomic_DNA"/>
</dbReference>
<name>A0A8T4LAD7_9ARCH</name>
<dbReference type="Proteomes" id="UP000678237">
    <property type="component" value="Unassembled WGS sequence"/>
</dbReference>
<comment type="caution">
    <text evidence="1">The sequence shown here is derived from an EMBL/GenBank/DDBJ whole genome shotgun (WGS) entry which is preliminary data.</text>
</comment>
<accession>A0A8T4LAD7</accession>
<dbReference type="AlphaFoldDB" id="A0A8T4LAD7"/>
<organism evidence="1 2">
    <name type="scientific">Candidatus Iainarchaeum sp</name>
    <dbReference type="NCBI Taxonomy" id="3101447"/>
    <lineage>
        <taxon>Archaea</taxon>
        <taxon>Candidatus Iainarchaeota</taxon>
        <taxon>Candidatus Iainarchaeia</taxon>
        <taxon>Candidatus Iainarchaeales</taxon>
        <taxon>Candidatus Iainarchaeaceae</taxon>
        <taxon>Candidatus Iainarchaeum</taxon>
    </lineage>
</organism>
<protein>
    <submittedName>
        <fullName evidence="1">Uncharacterized protein</fullName>
    </submittedName>
</protein>
<evidence type="ECO:0000313" key="1">
    <source>
        <dbReference type="EMBL" id="MBS3063647.1"/>
    </source>
</evidence>
<reference evidence="1" key="2">
    <citation type="submission" date="2021-05" db="EMBL/GenBank/DDBJ databases">
        <title>Protein family content uncovers lineage relationships and bacterial pathway maintenance mechanisms in DPANN archaea.</title>
        <authorList>
            <person name="Castelle C.J."/>
            <person name="Meheust R."/>
            <person name="Jaffe A.L."/>
            <person name="Seitz K."/>
            <person name="Gong X."/>
            <person name="Baker B.J."/>
            <person name="Banfield J.F."/>
        </authorList>
    </citation>
    <scope>NUCLEOTIDE SEQUENCE</scope>
    <source>
        <strain evidence="1">RIFCSPLOWO2_01_FULL_58_19</strain>
    </source>
</reference>
<reference evidence="1" key="1">
    <citation type="submission" date="2021-03" db="EMBL/GenBank/DDBJ databases">
        <authorList>
            <person name="Jaffe A."/>
        </authorList>
    </citation>
    <scope>NUCLEOTIDE SEQUENCE</scope>
    <source>
        <strain evidence="1">RIFCSPLOWO2_01_FULL_58_19</strain>
    </source>
</reference>
<proteinExistence type="predicted"/>